<dbReference type="OrthoDB" id="22847at2759"/>
<dbReference type="GeneID" id="14870886"/>
<reference evidence="2" key="1">
    <citation type="journal article" date="2011" name="Genome Res.">
        <title>Phylogeny-wide analysis of social amoeba genomes highlights ancient origins for complex intercellular communication.</title>
        <authorList>
            <person name="Heidel A.J."/>
            <person name="Lawal H.M."/>
            <person name="Felder M."/>
            <person name="Schilde C."/>
            <person name="Helps N.R."/>
            <person name="Tunggal B."/>
            <person name="Rivero F."/>
            <person name="John U."/>
            <person name="Schleicher M."/>
            <person name="Eichinger L."/>
            <person name="Platzer M."/>
            <person name="Noegel A.A."/>
            <person name="Schaap P."/>
            <person name="Gloeckner G."/>
        </authorList>
    </citation>
    <scope>NUCLEOTIDE SEQUENCE [LARGE SCALE GENOMIC DNA]</scope>
    <source>
        <strain evidence="2">SH3</strain>
    </source>
</reference>
<dbReference type="OMA" id="IWHQENQ"/>
<dbReference type="RefSeq" id="XP_004357390.1">
    <property type="nucleotide sequence ID" value="XM_004357334.1"/>
</dbReference>
<accession>F4Q014</accession>
<proteinExistence type="predicted"/>
<organism evidence="1 2">
    <name type="scientific">Cavenderia fasciculata</name>
    <name type="common">Slime mold</name>
    <name type="synonym">Dictyostelium fasciculatum</name>
    <dbReference type="NCBI Taxonomy" id="261658"/>
    <lineage>
        <taxon>Eukaryota</taxon>
        <taxon>Amoebozoa</taxon>
        <taxon>Evosea</taxon>
        <taxon>Eumycetozoa</taxon>
        <taxon>Dictyostelia</taxon>
        <taxon>Acytosteliales</taxon>
        <taxon>Cavenderiaceae</taxon>
        <taxon>Cavenderia</taxon>
    </lineage>
</organism>
<dbReference type="Proteomes" id="UP000007797">
    <property type="component" value="Unassembled WGS sequence"/>
</dbReference>
<gene>
    <name evidence="1" type="ORF">DFA_02668</name>
</gene>
<name>F4Q014_CACFS</name>
<keyword evidence="2" id="KW-1185">Reference proteome</keyword>
<dbReference type="KEGG" id="dfa:DFA_02668"/>
<dbReference type="EMBL" id="GL883017">
    <property type="protein sequence ID" value="EGG18928.1"/>
    <property type="molecule type" value="Genomic_DNA"/>
</dbReference>
<protein>
    <submittedName>
        <fullName evidence="1">Uncharacterized protein</fullName>
    </submittedName>
</protein>
<evidence type="ECO:0000313" key="1">
    <source>
        <dbReference type="EMBL" id="EGG18928.1"/>
    </source>
</evidence>
<sequence>MYKYEHWRLRYTSSSNLINKTIIIDIYIFKDVQNHYRITPGNWIWHQENQPCGSATIVNVTTTDNQFTSFGNTPSYTFLVNCTINPADNTFTGLGTLYYPGTYTIFGYTNVKGQLINPFSLVAVYARNSNPYFPGATQYYGFSHCYSNSESYHPITSNFEASEKGLDVIGRPL</sequence>
<evidence type="ECO:0000313" key="2">
    <source>
        <dbReference type="Proteomes" id="UP000007797"/>
    </source>
</evidence>
<dbReference type="AlphaFoldDB" id="F4Q014"/>